<evidence type="ECO:0000313" key="3">
    <source>
        <dbReference type="Proteomes" id="UP000011682"/>
    </source>
</evidence>
<proteinExistence type="predicted"/>
<dbReference type="eggNOG" id="COG2856">
    <property type="taxonomic scope" value="Bacteria"/>
</dbReference>
<keyword evidence="3" id="KW-1185">Reference proteome</keyword>
<sequence length="235" mass="26673">MQEAVAACKEPYSPSFPRVMNRVWVLRVVHVERIPRITPEKVKIWLSKLGFRVDHSYFDRHMHGCMAVGRGFGFIFCDSTDEAHVQNFTVAHELGHFVLEYLLPRERAQLALGESALQVFDKGREPSAGDALYSILAGVPLQQESVMERSDEGEIERGTIDEAEYRADRVAFELLAPAKYVLPRVKGLPRDEAVALLETQFGLPRLKARAYAHLMLGSEHQGFCIRKYLGEEDDE</sequence>
<dbReference type="InterPro" id="IPR010359">
    <property type="entry name" value="IrrE_HExxH"/>
</dbReference>
<dbReference type="AlphaFoldDB" id="S9Q6W6"/>
<dbReference type="Pfam" id="PF06114">
    <property type="entry name" value="Peptidase_M78"/>
    <property type="match status" value="1"/>
</dbReference>
<reference evidence="2" key="1">
    <citation type="submission" date="2013-05" db="EMBL/GenBank/DDBJ databases">
        <title>Genome assembly of Cystobacter fuscus DSM 2262.</title>
        <authorList>
            <person name="Sharma G."/>
            <person name="Khatri I."/>
            <person name="Kaur C."/>
            <person name="Mayilraj S."/>
            <person name="Subramanian S."/>
        </authorList>
    </citation>
    <scope>NUCLEOTIDE SEQUENCE [LARGE SCALE GENOMIC DNA]</scope>
    <source>
        <strain evidence="2">DSM 2262</strain>
    </source>
</reference>
<accession>S9Q6W6</accession>
<dbReference type="Gene3D" id="1.10.10.2910">
    <property type="match status" value="1"/>
</dbReference>
<protein>
    <recommendedName>
        <fullName evidence="1">IrrE N-terminal-like domain-containing protein</fullName>
    </recommendedName>
</protein>
<comment type="caution">
    <text evidence="2">The sequence shown here is derived from an EMBL/GenBank/DDBJ whole genome shotgun (WGS) entry which is preliminary data.</text>
</comment>
<evidence type="ECO:0000313" key="2">
    <source>
        <dbReference type="EMBL" id="EPX57064.1"/>
    </source>
</evidence>
<evidence type="ECO:0000259" key="1">
    <source>
        <dbReference type="Pfam" id="PF06114"/>
    </source>
</evidence>
<dbReference type="Proteomes" id="UP000011682">
    <property type="component" value="Unassembled WGS sequence"/>
</dbReference>
<feature type="domain" description="IrrE N-terminal-like" evidence="1">
    <location>
        <begin position="51"/>
        <end position="108"/>
    </location>
</feature>
<dbReference type="EMBL" id="ANAH02000064">
    <property type="protein sequence ID" value="EPX57064.1"/>
    <property type="molecule type" value="Genomic_DNA"/>
</dbReference>
<organism evidence="2 3">
    <name type="scientific">Cystobacter fuscus (strain ATCC 25194 / DSM 2262 / NBRC 100088 / M29)</name>
    <dbReference type="NCBI Taxonomy" id="1242864"/>
    <lineage>
        <taxon>Bacteria</taxon>
        <taxon>Pseudomonadati</taxon>
        <taxon>Myxococcota</taxon>
        <taxon>Myxococcia</taxon>
        <taxon>Myxococcales</taxon>
        <taxon>Cystobacterineae</taxon>
        <taxon>Archangiaceae</taxon>
        <taxon>Cystobacter</taxon>
    </lineage>
</organism>
<gene>
    <name evidence="2" type="ORF">D187_006818</name>
</gene>
<name>S9Q6W6_CYSF2</name>